<evidence type="ECO:0000313" key="2">
    <source>
        <dbReference type="Proteomes" id="UP000194420"/>
    </source>
</evidence>
<dbReference type="OrthoDB" id="8778913at2"/>
<gene>
    <name evidence="1" type="ORF">SAMN06297468_0392</name>
</gene>
<evidence type="ECO:0000313" key="1">
    <source>
        <dbReference type="EMBL" id="SMQ60239.1"/>
    </source>
</evidence>
<sequence>MPRLIEAFDTQSCSLEEAIEGIAQSQFDPGCEDSLQEAALWLRRLNNNRSFLGDLLIERLKTQFRDTGIDSGYGPQAIVLSPLRDGVFLRANIWPSERDHCFKSSGAKTFVYDVTHDHNFSFLTSGYLGPGYRSDYFEYDYGAASGYAGERPGLKFIERGTLHQDKLMLYRAHLDIHNQIPPESLSVSLNVMHVDPVQSWFDQYGFDLNDGSITRVLSPNATEVFLRTAVATGQEEALDLAERFGRSHPSDRLRLASYEARALLKGDSQTRDDVWREAELSGCRMLGECAKVKRAELAAA</sequence>
<reference evidence="2" key="1">
    <citation type="submission" date="2017-04" db="EMBL/GenBank/DDBJ databases">
        <authorList>
            <person name="Varghese N."/>
            <person name="Submissions S."/>
        </authorList>
    </citation>
    <scope>NUCLEOTIDE SEQUENCE [LARGE SCALE GENOMIC DNA]</scope>
</reference>
<dbReference type="Proteomes" id="UP000194420">
    <property type="component" value="Unassembled WGS sequence"/>
</dbReference>
<proteinExistence type="predicted"/>
<accession>A0A1Y6ECS4</accession>
<organism evidence="1 2">
    <name type="scientific">Altererythrobacter xiamenensis</name>
    <dbReference type="NCBI Taxonomy" id="1316679"/>
    <lineage>
        <taxon>Bacteria</taxon>
        <taxon>Pseudomonadati</taxon>
        <taxon>Pseudomonadota</taxon>
        <taxon>Alphaproteobacteria</taxon>
        <taxon>Sphingomonadales</taxon>
        <taxon>Erythrobacteraceae</taxon>
        <taxon>Altererythrobacter</taxon>
    </lineage>
</organism>
<protein>
    <submittedName>
        <fullName evidence="1">Uncharacterized protein</fullName>
    </submittedName>
</protein>
<dbReference type="AlphaFoldDB" id="A0A1Y6ECS4"/>
<dbReference type="EMBL" id="FXWG01000001">
    <property type="protein sequence ID" value="SMQ60239.1"/>
    <property type="molecule type" value="Genomic_DNA"/>
</dbReference>
<dbReference type="RefSeq" id="WP_086436344.1">
    <property type="nucleotide sequence ID" value="NZ_FXWG01000001.1"/>
</dbReference>
<keyword evidence="2" id="KW-1185">Reference proteome</keyword>
<name>A0A1Y6ECS4_9SPHN</name>